<dbReference type="AlphaFoldDB" id="G9ZSQ6"/>
<name>G9ZSQ6_9LACO</name>
<dbReference type="InterPro" id="IPR016454">
    <property type="entry name" value="Cysteine_dSase"/>
</dbReference>
<keyword evidence="6" id="KW-0411">Iron-sulfur</keyword>
<evidence type="ECO:0000256" key="5">
    <source>
        <dbReference type="ARBA" id="ARBA00023004"/>
    </source>
</evidence>
<evidence type="ECO:0000313" key="10">
    <source>
        <dbReference type="Proteomes" id="UP000004625"/>
    </source>
</evidence>
<dbReference type="Gene3D" id="3.40.640.10">
    <property type="entry name" value="Type I PLP-dependent aspartate aminotransferase-like (Major domain)"/>
    <property type="match status" value="1"/>
</dbReference>
<dbReference type="PROSITE" id="PS00595">
    <property type="entry name" value="AA_TRANSFER_CLASS_5"/>
    <property type="match status" value="1"/>
</dbReference>
<dbReference type="Gene3D" id="3.90.1150.10">
    <property type="entry name" value="Aspartate Aminotransferase, domain 1"/>
    <property type="match status" value="1"/>
</dbReference>
<dbReference type="SUPFAM" id="SSF53383">
    <property type="entry name" value="PLP-dependent transferases"/>
    <property type="match status" value="1"/>
</dbReference>
<keyword evidence="9" id="KW-0032">Aminotransferase</keyword>
<keyword evidence="5" id="KW-0408">Iron</keyword>
<dbReference type="EMBL" id="AGEY01000197">
    <property type="protein sequence ID" value="EHL95623.1"/>
    <property type="molecule type" value="Genomic_DNA"/>
</dbReference>
<dbReference type="InterPro" id="IPR020578">
    <property type="entry name" value="Aminotrans_V_PyrdxlP_BS"/>
</dbReference>
<evidence type="ECO:0000256" key="2">
    <source>
        <dbReference type="ARBA" id="ARBA00006490"/>
    </source>
</evidence>
<protein>
    <submittedName>
        <fullName evidence="9">Aminotransferase, class V</fullName>
    </submittedName>
</protein>
<dbReference type="GO" id="GO:0051536">
    <property type="term" value="F:iron-sulfur cluster binding"/>
    <property type="evidence" value="ECO:0007669"/>
    <property type="project" value="UniProtKB-KW"/>
</dbReference>
<evidence type="ECO:0000256" key="3">
    <source>
        <dbReference type="ARBA" id="ARBA00022723"/>
    </source>
</evidence>
<dbReference type="InterPro" id="IPR015424">
    <property type="entry name" value="PyrdxlP-dep_Trfase"/>
</dbReference>
<dbReference type="GO" id="GO:0008483">
    <property type="term" value="F:transaminase activity"/>
    <property type="evidence" value="ECO:0007669"/>
    <property type="project" value="UniProtKB-KW"/>
</dbReference>
<evidence type="ECO:0000256" key="1">
    <source>
        <dbReference type="ARBA" id="ARBA00001933"/>
    </source>
</evidence>
<dbReference type="Pfam" id="PF00266">
    <property type="entry name" value="Aminotran_5"/>
    <property type="match status" value="1"/>
</dbReference>
<keyword evidence="3" id="KW-0479">Metal-binding</keyword>
<evidence type="ECO:0000256" key="7">
    <source>
        <dbReference type="RuleBase" id="RU004504"/>
    </source>
</evidence>
<dbReference type="PIRSF" id="PIRSF005572">
    <property type="entry name" value="NifS"/>
    <property type="match status" value="1"/>
</dbReference>
<evidence type="ECO:0000259" key="8">
    <source>
        <dbReference type="Pfam" id="PF00266"/>
    </source>
</evidence>
<dbReference type="InterPro" id="IPR000192">
    <property type="entry name" value="Aminotrans_V_dom"/>
</dbReference>
<comment type="cofactor">
    <cofactor evidence="1 7">
        <name>pyridoxal 5'-phosphate</name>
        <dbReference type="ChEBI" id="CHEBI:597326"/>
    </cofactor>
</comment>
<dbReference type="InterPro" id="IPR015421">
    <property type="entry name" value="PyrdxlP-dep_Trfase_major"/>
</dbReference>
<dbReference type="HOGENOM" id="CLU_003433_0_0_9"/>
<dbReference type="InterPro" id="IPR015422">
    <property type="entry name" value="PyrdxlP-dep_Trfase_small"/>
</dbReference>
<keyword evidence="10" id="KW-1185">Reference proteome</keyword>
<evidence type="ECO:0000313" key="9">
    <source>
        <dbReference type="EMBL" id="EHL95623.1"/>
    </source>
</evidence>
<dbReference type="GO" id="GO:0046872">
    <property type="term" value="F:metal ion binding"/>
    <property type="evidence" value="ECO:0007669"/>
    <property type="project" value="UniProtKB-KW"/>
</dbReference>
<dbReference type="eggNOG" id="COG1104">
    <property type="taxonomic scope" value="Bacteria"/>
</dbReference>
<evidence type="ECO:0000256" key="6">
    <source>
        <dbReference type="ARBA" id="ARBA00023014"/>
    </source>
</evidence>
<reference evidence="9 10" key="1">
    <citation type="submission" date="2011-09" db="EMBL/GenBank/DDBJ databases">
        <authorList>
            <person name="Weinstock G."/>
            <person name="Sodergren E."/>
            <person name="Clifton S."/>
            <person name="Fulton L."/>
            <person name="Fulton B."/>
            <person name="Courtney L."/>
            <person name="Fronick C."/>
            <person name="Harrison M."/>
            <person name="Strong C."/>
            <person name="Farmer C."/>
            <person name="Delahaunty K."/>
            <person name="Markovic C."/>
            <person name="Hall O."/>
            <person name="Minx P."/>
            <person name="Tomlinson C."/>
            <person name="Mitreva M."/>
            <person name="Hou S."/>
            <person name="Chen J."/>
            <person name="Wollam A."/>
            <person name="Pepin K.H."/>
            <person name="Johnson M."/>
            <person name="Bhonagiri V."/>
            <person name="Zhang X."/>
            <person name="Suruliraj S."/>
            <person name="Warren W."/>
            <person name="Chinwalla A."/>
            <person name="Mardis E.R."/>
            <person name="Wilson R.K."/>
        </authorList>
    </citation>
    <scope>NUCLEOTIDE SEQUENCE [LARGE SCALE GENOMIC DNA]</scope>
    <source>
        <strain evidence="9 10">F0439</strain>
    </source>
</reference>
<organism evidence="9 10">
    <name type="scientific">Lentilactobacillus parafarraginis F0439</name>
    <dbReference type="NCBI Taxonomy" id="797515"/>
    <lineage>
        <taxon>Bacteria</taxon>
        <taxon>Bacillati</taxon>
        <taxon>Bacillota</taxon>
        <taxon>Bacilli</taxon>
        <taxon>Lactobacillales</taxon>
        <taxon>Lactobacillaceae</taxon>
        <taxon>Lentilactobacillus</taxon>
    </lineage>
</organism>
<comment type="similarity">
    <text evidence="2">Belongs to the class-V pyridoxal-phosphate-dependent aminotransferase family. NifS/IscS subfamily.</text>
</comment>
<gene>
    <name evidence="9" type="ORF">HMPREF9103_02820</name>
</gene>
<dbReference type="PATRIC" id="fig|797515.3.peg.2566"/>
<dbReference type="PANTHER" id="PTHR11601">
    <property type="entry name" value="CYSTEINE DESULFURYLASE FAMILY MEMBER"/>
    <property type="match status" value="1"/>
</dbReference>
<dbReference type="Proteomes" id="UP000004625">
    <property type="component" value="Unassembled WGS sequence"/>
</dbReference>
<evidence type="ECO:0000256" key="4">
    <source>
        <dbReference type="ARBA" id="ARBA00022898"/>
    </source>
</evidence>
<sequence length="399" mass="44584">MEVIFVGVEPINKRRRFQMIYFDNSATTQILPGVLDTYNKVSQQIWGNPSSLHNFGEQAFNLLEQSRKQIADLLHVHADEIYFTSGGTEGDNWVIKGTAIEKREYGKHLITTSVEHAAVRNSMEQLKRLGYEITYLPVDDQGRISVADLKAAIRPDTTLVSIMAVNNEIGTIQPIKQAAELLKDYPKIHFHIDAVQGLGKGIQDLIFNDRVDFVAFSGHKFHAPRGTGFIYGQRGRRIAPLMNGGGQEKNQRSGTENLPGIAAMAKAIRLVLDKEPAAISEERQIKQLIIDHIAQFDKVVIFSKNDATFAPHILCFAIKGVRGETIVHAFEKYHIYISTTSACSSKDHDEAGTLNAMKVPENIATSAVRISLGDQNTLDEAKEFIKVFDQLYEEFDKLS</sequence>
<dbReference type="Gene3D" id="1.10.260.50">
    <property type="match status" value="1"/>
</dbReference>
<dbReference type="PANTHER" id="PTHR11601:SF50">
    <property type="entry name" value="CYSTEINE DESULFURASE ISCS 2-RELATED"/>
    <property type="match status" value="1"/>
</dbReference>
<comment type="caution">
    <text evidence="9">The sequence shown here is derived from an EMBL/GenBank/DDBJ whole genome shotgun (WGS) entry which is preliminary data.</text>
</comment>
<dbReference type="STRING" id="797515.HMPREF9103_02820"/>
<feature type="domain" description="Aminotransferase class V" evidence="8">
    <location>
        <begin position="20"/>
        <end position="383"/>
    </location>
</feature>
<proteinExistence type="inferred from homology"/>
<accession>G9ZSQ6</accession>
<keyword evidence="9" id="KW-0808">Transferase</keyword>
<keyword evidence="4" id="KW-0663">Pyridoxal phosphate</keyword>